<feature type="domain" description="PKD/REJ-like" evidence="3">
    <location>
        <begin position="2"/>
        <end position="149"/>
    </location>
</feature>
<dbReference type="Proteomes" id="UP000009168">
    <property type="component" value="Unassembled WGS sequence"/>
</dbReference>
<dbReference type="eggNOG" id="ENOG502SFP5">
    <property type="taxonomic scope" value="Eukaryota"/>
</dbReference>
<feature type="domain" description="PKD/REJ-like" evidence="3">
    <location>
        <begin position="183"/>
        <end position="327"/>
    </location>
</feature>
<proteinExistence type="predicted"/>
<feature type="non-terminal residue" evidence="4">
    <location>
        <position position="1"/>
    </location>
</feature>
<evidence type="ECO:0000313" key="5">
    <source>
        <dbReference type="Proteomes" id="UP000009168"/>
    </source>
</evidence>
<dbReference type="KEGG" id="tet:TTHERM_01598640"/>
<evidence type="ECO:0000313" key="4">
    <source>
        <dbReference type="EMBL" id="EAR81643.2"/>
    </source>
</evidence>
<feature type="transmembrane region" description="Helical" evidence="2">
    <location>
        <begin position="662"/>
        <end position="688"/>
    </location>
</feature>
<evidence type="ECO:0000256" key="1">
    <source>
        <dbReference type="SAM" id="Coils"/>
    </source>
</evidence>
<keyword evidence="2" id="KW-0812">Transmembrane</keyword>
<keyword evidence="2" id="KW-1133">Transmembrane helix</keyword>
<dbReference type="RefSeq" id="XP_001029306.2">
    <property type="nucleotide sequence ID" value="XM_001029306.2"/>
</dbReference>
<feature type="coiled-coil region" evidence="1">
    <location>
        <begin position="702"/>
        <end position="733"/>
    </location>
</feature>
<dbReference type="InterPro" id="IPR002859">
    <property type="entry name" value="PKD/REJ-like"/>
</dbReference>
<dbReference type="HOGENOM" id="CLU_001625_0_0_1"/>
<keyword evidence="2" id="KW-0472">Membrane</keyword>
<evidence type="ECO:0000256" key="2">
    <source>
        <dbReference type="SAM" id="Phobius"/>
    </source>
</evidence>
<feature type="non-terminal residue" evidence="4">
    <location>
        <position position="885"/>
    </location>
</feature>
<accession>Q228C6</accession>
<sequence>LILNLSSDSKISATQNISVNIQITDLYLQIIGGSSLVLGYQNQMVLNTDSRDYEIQDQNSVSNINFSWKCSSLSSQDHICYDYQNKQIQLQQGVSNISFPAKTFQPYTAIQIRVIGQKDTRQSNFTTTCIFTELNIPPLNILQTTTNSEFGTIFKIQIPQRQQFKQDFLYIIHSLFVLPSLPTISIQINIPPQNCVLNINPLQGVVLETVFQIQLLNCTDEDLALTYQFFYYNSQDDAQQELVSPWNILRRQIQDQTINNSIQTVLPQGNLVFMVQVMDSYLGVYNTSSIIQVQTQNKSADEYYKLVSQLTSQALQSSNKQVTNQLAALSIIAEDISKNNQFSQQLNDLESLLIQNIQQLSLQIPKFSLLSTFANKVTAQLSQLIFSSSQQNNITTQKNKIFDQLQTILQNINSRIQSSNLSHLQQNNDIQIQNIVDSFKFLNSSVTLQSNNSYEDFESYDKISSQIGNLLKNISLPNQGQTILNGDLSTLLSDKVTQKNLFKYVLTLNDTNSENQTSIFSISINNYKQNIYENTSEFQSYLQKFKNISQNFTYSKNELISPQIYNSSSQATLNQSTIAYQFNNANSSKLYNMTCIQQSDLSWSKQNCSITKFTQNNYVCLCKSQKPTTIIEDIDDMFSKNKNLQSAFGEQGLQNIASFENFYMYIVFWLLICFTFFQIFLFIIGKFLDKYSVKIRYQKVHNQELNNQQQNQLKEQRQQQQQLQQQQIDENNQNICEHSQMINNDIFQNFPFTHQFKSNENIQPEIQQNQQILSPSDQNKGSQFNRKRKRQKFLNLYIQQTQRNLKQFQEQNIEMNEEKAAESNQLEIIKQQSSSKSVEKFKTQTSSQTEVNEIKDEDEIQKINVYLQLPKAKQVIIAIINSSLM</sequence>
<dbReference type="AlphaFoldDB" id="Q228C6"/>
<dbReference type="Pfam" id="PF02010">
    <property type="entry name" value="REJ"/>
    <property type="match status" value="2"/>
</dbReference>
<dbReference type="EMBL" id="GG662818">
    <property type="protein sequence ID" value="EAR81643.2"/>
    <property type="molecule type" value="Genomic_DNA"/>
</dbReference>
<protein>
    <submittedName>
        <fullName evidence="4">REJ domain protein</fullName>
    </submittedName>
</protein>
<evidence type="ECO:0000259" key="3">
    <source>
        <dbReference type="Pfam" id="PF02010"/>
    </source>
</evidence>
<keyword evidence="1" id="KW-0175">Coiled coil</keyword>
<feature type="coiled-coil region" evidence="1">
    <location>
        <begin position="798"/>
        <end position="832"/>
    </location>
</feature>
<organism evidence="4 5">
    <name type="scientific">Tetrahymena thermophila (strain SB210)</name>
    <dbReference type="NCBI Taxonomy" id="312017"/>
    <lineage>
        <taxon>Eukaryota</taxon>
        <taxon>Sar</taxon>
        <taxon>Alveolata</taxon>
        <taxon>Ciliophora</taxon>
        <taxon>Intramacronucleata</taxon>
        <taxon>Oligohymenophorea</taxon>
        <taxon>Hymenostomatida</taxon>
        <taxon>Tetrahymenina</taxon>
        <taxon>Tetrahymenidae</taxon>
        <taxon>Tetrahymena</taxon>
    </lineage>
</organism>
<name>Q228C6_TETTS</name>
<dbReference type="InParanoid" id="Q228C6"/>
<reference evidence="5" key="1">
    <citation type="journal article" date="2006" name="PLoS Biol.">
        <title>Macronuclear genome sequence of the ciliate Tetrahymena thermophila, a model eukaryote.</title>
        <authorList>
            <person name="Eisen J.A."/>
            <person name="Coyne R.S."/>
            <person name="Wu M."/>
            <person name="Wu D."/>
            <person name="Thiagarajan M."/>
            <person name="Wortman J.R."/>
            <person name="Badger J.H."/>
            <person name="Ren Q."/>
            <person name="Amedeo P."/>
            <person name="Jones K.M."/>
            <person name="Tallon L.J."/>
            <person name="Delcher A.L."/>
            <person name="Salzberg S.L."/>
            <person name="Silva J.C."/>
            <person name="Haas B.J."/>
            <person name="Majoros W.H."/>
            <person name="Farzad M."/>
            <person name="Carlton J.M."/>
            <person name="Smith R.K. Jr."/>
            <person name="Garg J."/>
            <person name="Pearlman R.E."/>
            <person name="Karrer K.M."/>
            <person name="Sun L."/>
            <person name="Manning G."/>
            <person name="Elde N.C."/>
            <person name="Turkewitz A.P."/>
            <person name="Asai D.J."/>
            <person name="Wilkes D.E."/>
            <person name="Wang Y."/>
            <person name="Cai H."/>
            <person name="Collins K."/>
            <person name="Stewart B.A."/>
            <person name="Lee S.R."/>
            <person name="Wilamowska K."/>
            <person name="Weinberg Z."/>
            <person name="Ruzzo W.L."/>
            <person name="Wloga D."/>
            <person name="Gaertig J."/>
            <person name="Frankel J."/>
            <person name="Tsao C.-C."/>
            <person name="Gorovsky M.A."/>
            <person name="Keeling P.J."/>
            <person name="Waller R.F."/>
            <person name="Patron N.J."/>
            <person name="Cherry J.M."/>
            <person name="Stover N.A."/>
            <person name="Krieger C.J."/>
            <person name="del Toro C."/>
            <person name="Ryder H.F."/>
            <person name="Williamson S.C."/>
            <person name="Barbeau R.A."/>
            <person name="Hamilton E.P."/>
            <person name="Orias E."/>
        </authorList>
    </citation>
    <scope>NUCLEOTIDE SEQUENCE [LARGE SCALE GENOMIC DNA]</scope>
    <source>
        <strain evidence="5">SB210</strain>
    </source>
</reference>
<gene>
    <name evidence="4" type="ORF">TTHERM_01598640</name>
</gene>
<keyword evidence="5" id="KW-1185">Reference proteome</keyword>
<dbReference type="GeneID" id="7841767"/>